<evidence type="ECO:0000259" key="12">
    <source>
        <dbReference type="Pfam" id="PF17146"/>
    </source>
</evidence>
<dbReference type="GO" id="GO:0031981">
    <property type="term" value="C:nuclear lumen"/>
    <property type="evidence" value="ECO:0007669"/>
    <property type="project" value="UniProtKB-ARBA"/>
</dbReference>
<sequence length="379" mass="42462">MTPLTPATAPRVPVLVIDAGGFIAGPRLERLGEEFYTISEVLNEVKDKKARDFIQAFPFPIKTRIPDREDVEAVVRFAKETGDFRALSMTDIKVLALTLGLDREAHGGSTDHLKMAVDQPLASLEKPKMNFFDPVHDKPVVAGQTADPAQDASASESDEEEEEGEGEGEQEAQNEMPGFGDFGDDQEGGWITPHNVSEYNEAYKALSGTVAVDKEVKVGCLTTDFAMQNVILQMKLNLITVDGMVIKKTKRWILRCYSCYKLCHQADKLFCPNCGHSTLQKVAYEIDENGVATYHLPAPKRGQKKKNFKLPAPRGGRNANNIILYENQLPKPQHRRKQLSPEEEFFSSNRKMEHKTFVGFAKNPNQQKKRTGKKKNNRK</sequence>
<dbReference type="GO" id="GO:0005737">
    <property type="term" value="C:cytoplasm"/>
    <property type="evidence" value="ECO:0007669"/>
    <property type="project" value="UniProtKB-ARBA"/>
</dbReference>
<dbReference type="GO" id="GO:0004521">
    <property type="term" value="F:RNA endonuclease activity"/>
    <property type="evidence" value="ECO:0007669"/>
    <property type="project" value="UniProtKB-UniRule"/>
</dbReference>
<feature type="binding site" evidence="9">
    <location>
        <position position="274"/>
    </location>
    <ligand>
        <name>Zn(2+)</name>
        <dbReference type="ChEBI" id="CHEBI:29105"/>
    </ligand>
</feature>
<dbReference type="GO" id="GO:0030688">
    <property type="term" value="C:preribosome, small subunit precursor"/>
    <property type="evidence" value="ECO:0007669"/>
    <property type="project" value="TreeGrafter"/>
</dbReference>
<dbReference type="PANTHER" id="PTHR12814:SF2">
    <property type="entry name" value="RNA-BINDING PROTEIN NOB1"/>
    <property type="match status" value="1"/>
</dbReference>
<keyword evidence="4 8" id="KW-0479">Metal-binding</keyword>
<feature type="compositionally biased region" description="Basic residues" evidence="10">
    <location>
        <begin position="367"/>
        <end position="379"/>
    </location>
</feature>
<dbReference type="Pfam" id="PF17146">
    <property type="entry name" value="PIN_6"/>
    <property type="match status" value="1"/>
</dbReference>
<keyword evidence="6 8" id="KW-0862">Zinc</keyword>
<dbReference type="InterPro" id="IPR036283">
    <property type="entry name" value="NOB1_Zf-like_sf"/>
</dbReference>
<evidence type="ECO:0000256" key="10">
    <source>
        <dbReference type="SAM" id="MobiDB-lite"/>
    </source>
</evidence>
<feature type="binding site" evidence="9">
    <location>
        <position position="259"/>
    </location>
    <ligand>
        <name>Zn(2+)</name>
        <dbReference type="ChEBI" id="CHEBI:29105"/>
    </ligand>
</feature>
<comment type="similarity">
    <text evidence="2 8">Belongs to the NOB1 family.</text>
</comment>
<feature type="compositionally biased region" description="Low complexity" evidence="10">
    <location>
        <begin position="146"/>
        <end position="155"/>
    </location>
</feature>
<feature type="domain" description="Nin one binding (NOB1) Zn-ribbon-like" evidence="11">
    <location>
        <begin position="246"/>
        <end position="316"/>
    </location>
</feature>
<dbReference type="Gene3D" id="6.20.210.10">
    <property type="entry name" value="Nin one binding (NOB1), Zn-ribbon-like"/>
    <property type="match status" value="1"/>
</dbReference>
<evidence type="ECO:0000256" key="2">
    <source>
        <dbReference type="ARBA" id="ARBA00005858"/>
    </source>
</evidence>
<accession>A0A6B2L7F7</accession>
<dbReference type="Pfam" id="PF08772">
    <property type="entry name" value="Zn_ribbon_NOB1"/>
    <property type="match status" value="1"/>
</dbReference>
<reference evidence="13" key="1">
    <citation type="journal article" date="2020" name="J. Eukaryot. Microbiol.">
        <title>De novo Sequencing, Assembly and Annotation of the Transcriptome for the Free-Living Testate Amoeba Arcella intermedia.</title>
        <authorList>
            <person name="Ribeiro G.M."/>
            <person name="Porfirio-Sousa A.L."/>
            <person name="Maurer-Alcala X.X."/>
            <person name="Katz L.A."/>
            <person name="Lahr D.J.G."/>
        </authorList>
    </citation>
    <scope>NUCLEOTIDE SEQUENCE</scope>
</reference>
<evidence type="ECO:0000256" key="3">
    <source>
        <dbReference type="ARBA" id="ARBA00022722"/>
    </source>
</evidence>
<dbReference type="Gene3D" id="3.40.50.1010">
    <property type="entry name" value="5'-nuclease"/>
    <property type="match status" value="1"/>
</dbReference>
<evidence type="ECO:0000256" key="8">
    <source>
        <dbReference type="PIRNR" id="PIRNR037125"/>
    </source>
</evidence>
<feature type="region of interest" description="Disordered" evidence="10">
    <location>
        <begin position="135"/>
        <end position="193"/>
    </location>
</feature>
<evidence type="ECO:0000259" key="11">
    <source>
        <dbReference type="Pfam" id="PF08772"/>
    </source>
</evidence>
<name>A0A6B2L7F7_9EUKA</name>
<dbReference type="InterPro" id="IPR033411">
    <property type="entry name" value="Ribonuclease_PIN"/>
</dbReference>
<evidence type="ECO:0000313" key="13">
    <source>
        <dbReference type="EMBL" id="NDV32758.1"/>
    </source>
</evidence>
<feature type="domain" description="Ribonuclease PIN" evidence="12">
    <location>
        <begin position="15"/>
        <end position="101"/>
    </location>
</feature>
<dbReference type="InterPro" id="IPR014881">
    <property type="entry name" value="NOB1_Zn-bd"/>
</dbReference>
<evidence type="ECO:0000256" key="9">
    <source>
        <dbReference type="PIRSR" id="PIRSR037125-1"/>
    </source>
</evidence>
<keyword evidence="7 8" id="KW-0539">Nucleus</keyword>
<dbReference type="AlphaFoldDB" id="A0A6B2L7F7"/>
<evidence type="ECO:0008006" key="14">
    <source>
        <dbReference type="Google" id="ProtNLM"/>
    </source>
</evidence>
<feature type="compositionally biased region" description="Acidic residues" evidence="10">
    <location>
        <begin position="156"/>
        <end position="172"/>
    </location>
</feature>
<feature type="binding site" evidence="9">
    <location>
        <position position="271"/>
    </location>
    <ligand>
        <name>Zn(2+)</name>
        <dbReference type="ChEBI" id="CHEBI:29105"/>
    </ligand>
</feature>
<evidence type="ECO:0000256" key="7">
    <source>
        <dbReference type="ARBA" id="ARBA00023242"/>
    </source>
</evidence>
<dbReference type="InterPro" id="IPR017117">
    <property type="entry name" value="Nob1_euk"/>
</dbReference>
<dbReference type="EMBL" id="GIBP01003789">
    <property type="protein sequence ID" value="NDV32758.1"/>
    <property type="molecule type" value="Transcribed_RNA"/>
</dbReference>
<keyword evidence="3" id="KW-0540">Nuclease</keyword>
<organism evidence="13">
    <name type="scientific">Arcella intermedia</name>
    <dbReference type="NCBI Taxonomy" id="1963864"/>
    <lineage>
        <taxon>Eukaryota</taxon>
        <taxon>Amoebozoa</taxon>
        <taxon>Tubulinea</taxon>
        <taxon>Elardia</taxon>
        <taxon>Arcellinida</taxon>
        <taxon>Sphaerothecina</taxon>
        <taxon>Arcellidae</taxon>
        <taxon>Arcella</taxon>
    </lineage>
</organism>
<keyword evidence="5" id="KW-0378">Hydrolase</keyword>
<dbReference type="CDD" id="cd09876">
    <property type="entry name" value="PIN_Nob1-like"/>
    <property type="match status" value="1"/>
</dbReference>
<evidence type="ECO:0000256" key="5">
    <source>
        <dbReference type="ARBA" id="ARBA00022801"/>
    </source>
</evidence>
<dbReference type="SUPFAM" id="SSF144206">
    <property type="entry name" value="NOB1 zinc finger-like"/>
    <property type="match status" value="1"/>
</dbReference>
<dbReference type="FunFam" id="3.40.50.1010:FF:000020">
    <property type="entry name" value="20S-pre-rRNA D-site endonuclease NOB1"/>
    <property type="match status" value="1"/>
</dbReference>
<comment type="subcellular location">
    <subcellularLocation>
        <location evidence="1">Nucleus</location>
    </subcellularLocation>
</comment>
<protein>
    <recommendedName>
        <fullName evidence="14">RNA-binding protein NOB1</fullName>
    </recommendedName>
</protein>
<evidence type="ECO:0000256" key="1">
    <source>
        <dbReference type="ARBA" id="ARBA00004123"/>
    </source>
</evidence>
<dbReference type="PANTHER" id="PTHR12814">
    <property type="entry name" value="RNA-BINDING PROTEIN NOB1"/>
    <property type="match status" value="1"/>
</dbReference>
<evidence type="ECO:0000256" key="4">
    <source>
        <dbReference type="ARBA" id="ARBA00022723"/>
    </source>
</evidence>
<dbReference type="InterPro" id="IPR039907">
    <property type="entry name" value="NOB1"/>
</dbReference>
<dbReference type="GO" id="GO:0046872">
    <property type="term" value="F:metal ion binding"/>
    <property type="evidence" value="ECO:0007669"/>
    <property type="project" value="UniProtKB-UniRule"/>
</dbReference>
<feature type="region of interest" description="Disordered" evidence="10">
    <location>
        <begin position="330"/>
        <end position="379"/>
    </location>
</feature>
<dbReference type="GO" id="GO:0030490">
    <property type="term" value="P:maturation of SSU-rRNA"/>
    <property type="evidence" value="ECO:0007669"/>
    <property type="project" value="TreeGrafter"/>
</dbReference>
<dbReference type="PIRSF" id="PIRSF037125">
    <property type="entry name" value="D-site_20S_pre-rRNA_nuclease"/>
    <property type="match status" value="1"/>
</dbReference>
<feature type="binding site" evidence="9">
    <location>
        <position position="256"/>
    </location>
    <ligand>
        <name>Zn(2+)</name>
        <dbReference type="ChEBI" id="CHEBI:29105"/>
    </ligand>
</feature>
<proteinExistence type="inferred from homology"/>
<evidence type="ECO:0000256" key="6">
    <source>
        <dbReference type="ARBA" id="ARBA00022833"/>
    </source>
</evidence>
<dbReference type="GO" id="GO:0016787">
    <property type="term" value="F:hydrolase activity"/>
    <property type="evidence" value="ECO:0007669"/>
    <property type="project" value="UniProtKB-KW"/>
</dbReference>